<reference evidence="12 13" key="1">
    <citation type="journal article" date="2011" name="EMBO J.">
        <title>Structural diversity of bacterial flagellar motors.</title>
        <authorList>
            <person name="Chen S."/>
            <person name="Beeby M."/>
            <person name="Murphy G.E."/>
            <person name="Leadbetter J.R."/>
            <person name="Hendrixson D.R."/>
            <person name="Briegel A."/>
            <person name="Li Z."/>
            <person name="Shi J."/>
            <person name="Tocheva E.I."/>
            <person name="Muller A."/>
            <person name="Dobro M.J."/>
            <person name="Jensen G.J."/>
        </authorList>
    </citation>
    <scope>NUCLEOTIDE SEQUENCE [LARGE SCALE GENOMIC DNA]</scope>
    <source>
        <strain evidence="12 13">ATCC 19624</strain>
    </source>
</reference>
<dbReference type="STRING" id="887062.HGR_16922"/>
<dbReference type="NCBIfam" id="TIGR00831">
    <property type="entry name" value="a_cpa1"/>
    <property type="match status" value="1"/>
</dbReference>
<dbReference type="PANTHER" id="PTHR10110">
    <property type="entry name" value="SODIUM/HYDROGEN EXCHANGER"/>
    <property type="match status" value="1"/>
</dbReference>
<evidence type="ECO:0000313" key="12">
    <source>
        <dbReference type="EMBL" id="EGI75307.1"/>
    </source>
</evidence>
<evidence type="ECO:0000256" key="6">
    <source>
        <dbReference type="ARBA" id="ARBA00023053"/>
    </source>
</evidence>
<feature type="transmembrane region" description="Helical" evidence="10">
    <location>
        <begin position="181"/>
        <end position="200"/>
    </location>
</feature>
<dbReference type="InterPro" id="IPR018422">
    <property type="entry name" value="Cation/H_exchanger_CPA1"/>
</dbReference>
<feature type="transmembrane region" description="Helical" evidence="10">
    <location>
        <begin position="263"/>
        <end position="281"/>
    </location>
</feature>
<dbReference type="GO" id="GO:0015385">
    <property type="term" value="F:sodium:proton antiporter activity"/>
    <property type="evidence" value="ECO:0007669"/>
    <property type="project" value="InterPro"/>
</dbReference>
<dbReference type="EMBL" id="AEGR01000112">
    <property type="protein sequence ID" value="EGI75307.1"/>
    <property type="molecule type" value="Genomic_DNA"/>
</dbReference>
<evidence type="ECO:0000256" key="5">
    <source>
        <dbReference type="ARBA" id="ARBA00022989"/>
    </source>
</evidence>
<evidence type="ECO:0000256" key="2">
    <source>
        <dbReference type="ARBA" id="ARBA00022448"/>
    </source>
</evidence>
<feature type="domain" description="Cation/H+ exchanger transmembrane" evidence="11">
    <location>
        <begin position="12"/>
        <end position="405"/>
    </location>
</feature>
<comment type="similarity">
    <text evidence="10">Belongs to the monovalent cation:proton antiporter 1 (CPA1) transporter (TC 2.A.36) family.</text>
</comment>
<evidence type="ECO:0000256" key="3">
    <source>
        <dbReference type="ARBA" id="ARBA00022475"/>
    </source>
</evidence>
<feature type="transmembrane region" description="Helical" evidence="10">
    <location>
        <begin position="382"/>
        <end position="401"/>
    </location>
</feature>
<dbReference type="GO" id="GO:0098719">
    <property type="term" value="P:sodium ion import across plasma membrane"/>
    <property type="evidence" value="ECO:0007669"/>
    <property type="project" value="TreeGrafter"/>
</dbReference>
<dbReference type="OrthoDB" id="9809206at2"/>
<keyword evidence="4 10" id="KW-0812">Transmembrane</keyword>
<protein>
    <submittedName>
        <fullName evidence="12">Na+/H+ antiporter</fullName>
    </submittedName>
</protein>
<evidence type="ECO:0000256" key="4">
    <source>
        <dbReference type="ARBA" id="ARBA00022692"/>
    </source>
</evidence>
<gene>
    <name evidence="12" type="ORF">HGR_16922</name>
</gene>
<dbReference type="InterPro" id="IPR006153">
    <property type="entry name" value="Cation/H_exchanger_TM"/>
</dbReference>
<comment type="caution">
    <text evidence="10">Lacks conserved residue(s) required for the propagation of feature annotation.</text>
</comment>
<dbReference type="Pfam" id="PF00999">
    <property type="entry name" value="Na_H_Exchanger"/>
    <property type="match status" value="1"/>
</dbReference>
<dbReference type="GO" id="GO:0051453">
    <property type="term" value="P:regulation of intracellular pH"/>
    <property type="evidence" value="ECO:0007669"/>
    <property type="project" value="TreeGrafter"/>
</dbReference>
<comment type="caution">
    <text evidence="12">The sequence shown here is derived from an EMBL/GenBank/DDBJ whole genome shotgun (WGS) entry which is preliminary data.</text>
</comment>
<keyword evidence="2 10" id="KW-0813">Transport</keyword>
<feature type="transmembrane region" description="Helical" evidence="10">
    <location>
        <begin position="301"/>
        <end position="326"/>
    </location>
</feature>
<sequence>METFEWIIVLLIAAASLAELARRLDVPYPTLLAVGGVGLAFLPSVPQWTLDPELALALFVAPVLLDTAYDTSLRDLRTNWRPVAGLVIAAVGTTVLGVALVCRWLVPDMPWAVAIVLGAIVAPPDAAAATAVMRQVGLPHRVLSILEGESLLNDASALFVYRLALMAMVAGPLGFDDYLPVFLLTVFGSIVVGVGLGFALRPVMSGLSHVPTSLIVQFAVTFGVWILAEKIGLSGILTMVAFALTMARGGGPRIPARMRVPIFSVWETVVFVLNALAFVLIGMQLRPIWERLGSGAARIDAIVIAAVVLGVAIATRFLWVMSYSALVLHNNRKIEPAKRPKRSWGGGLVVSWAGMRGIVTLAAAFAVPETLPDGSPFPFRDPILFCAFAVVFGTLVIQGLTMKWVIGRLNLSDDDPVAAEVRIGRTLIYQASLDAIESDDSVHARLLRKEHQAIIERNASRDHHEQPLNEVPGGPMRRQAIEAARRKAIELRNQEVIGDQAYRALVQELDWAELAAGGNASE</sequence>
<keyword evidence="13" id="KW-1185">Reference proteome</keyword>
<keyword evidence="8 10" id="KW-0472">Membrane</keyword>
<name>F3KY38_9BURK</name>
<comment type="subcellular location">
    <subcellularLocation>
        <location evidence="10">Cell inner membrane</location>
        <topology evidence="10">Multi-pass membrane protein</topology>
    </subcellularLocation>
    <subcellularLocation>
        <location evidence="1">Cell membrane</location>
        <topology evidence="1">Multi-pass membrane protein</topology>
    </subcellularLocation>
</comment>
<evidence type="ECO:0000256" key="10">
    <source>
        <dbReference type="RuleBase" id="RU366002"/>
    </source>
</evidence>
<keyword evidence="9 10" id="KW-0739">Sodium transport</keyword>
<keyword evidence="10" id="KW-0997">Cell inner membrane</keyword>
<evidence type="ECO:0000259" key="11">
    <source>
        <dbReference type="Pfam" id="PF00999"/>
    </source>
</evidence>
<dbReference type="GO" id="GO:0005886">
    <property type="term" value="C:plasma membrane"/>
    <property type="evidence" value="ECO:0007669"/>
    <property type="project" value="UniProtKB-SubCell"/>
</dbReference>
<dbReference type="RefSeq" id="WP_006299563.1">
    <property type="nucleotide sequence ID" value="NZ_AEGR01000112.1"/>
</dbReference>
<feature type="transmembrane region" description="Helical" evidence="10">
    <location>
        <begin position="207"/>
        <end position="227"/>
    </location>
</feature>
<proteinExistence type="inferred from homology"/>
<feature type="transmembrane region" description="Helical" evidence="10">
    <location>
        <begin position="83"/>
        <end position="106"/>
    </location>
</feature>
<comment type="function">
    <text evidence="10">Na(+)/H(+) antiporter that extrudes sodium in exchange for external protons.</text>
</comment>
<dbReference type="Proteomes" id="UP000016368">
    <property type="component" value="Unassembled WGS sequence"/>
</dbReference>
<keyword evidence="10" id="KW-0050">Antiport</keyword>
<feature type="transmembrane region" description="Helical" evidence="10">
    <location>
        <begin position="347"/>
        <end position="367"/>
    </location>
</feature>
<evidence type="ECO:0000256" key="7">
    <source>
        <dbReference type="ARBA" id="ARBA00023065"/>
    </source>
</evidence>
<dbReference type="eggNOG" id="COG0025">
    <property type="taxonomic scope" value="Bacteria"/>
</dbReference>
<keyword evidence="7 10" id="KW-0406">Ion transport</keyword>
<dbReference type="GO" id="GO:0015386">
    <property type="term" value="F:potassium:proton antiporter activity"/>
    <property type="evidence" value="ECO:0007669"/>
    <property type="project" value="TreeGrafter"/>
</dbReference>
<evidence type="ECO:0000313" key="13">
    <source>
        <dbReference type="Proteomes" id="UP000016368"/>
    </source>
</evidence>
<evidence type="ECO:0000256" key="1">
    <source>
        <dbReference type="ARBA" id="ARBA00004651"/>
    </source>
</evidence>
<evidence type="ECO:0000256" key="8">
    <source>
        <dbReference type="ARBA" id="ARBA00023136"/>
    </source>
</evidence>
<keyword evidence="5 10" id="KW-1133">Transmembrane helix</keyword>
<evidence type="ECO:0000256" key="9">
    <source>
        <dbReference type="ARBA" id="ARBA00023201"/>
    </source>
</evidence>
<feature type="transmembrane region" description="Helical" evidence="10">
    <location>
        <begin position="112"/>
        <end position="134"/>
    </location>
</feature>
<keyword evidence="3" id="KW-1003">Cell membrane</keyword>
<dbReference type="PANTHER" id="PTHR10110:SF86">
    <property type="entry name" value="SODIUM_HYDROGEN EXCHANGER 7"/>
    <property type="match status" value="1"/>
</dbReference>
<feature type="transmembrane region" description="Helical" evidence="10">
    <location>
        <begin position="233"/>
        <end position="251"/>
    </location>
</feature>
<organism evidence="12 13">
    <name type="scientific">Hylemonella gracilis ATCC 19624</name>
    <dbReference type="NCBI Taxonomy" id="887062"/>
    <lineage>
        <taxon>Bacteria</taxon>
        <taxon>Pseudomonadati</taxon>
        <taxon>Pseudomonadota</taxon>
        <taxon>Betaproteobacteria</taxon>
        <taxon>Burkholderiales</taxon>
        <taxon>Comamonadaceae</taxon>
        <taxon>Hylemonella</taxon>
    </lineage>
</organism>
<accession>F3KY38</accession>
<keyword evidence="6 10" id="KW-0915">Sodium</keyword>
<dbReference type="InterPro" id="IPR004705">
    <property type="entry name" value="Cation/H_exchanger_CPA1_bac"/>
</dbReference>
<dbReference type="AlphaFoldDB" id="F3KY38"/>
<dbReference type="Gene3D" id="6.10.140.1330">
    <property type="match status" value="1"/>
</dbReference>